<keyword evidence="3" id="KW-1185">Reference proteome</keyword>
<evidence type="ECO:0000313" key="3">
    <source>
        <dbReference type="Proteomes" id="UP001233999"/>
    </source>
</evidence>
<name>A0AAD7Z6T0_DIPPU</name>
<feature type="region of interest" description="Disordered" evidence="1">
    <location>
        <begin position="33"/>
        <end position="52"/>
    </location>
</feature>
<dbReference type="EMBL" id="JASPKZ010010246">
    <property type="protein sequence ID" value="KAJ9575013.1"/>
    <property type="molecule type" value="Genomic_DNA"/>
</dbReference>
<evidence type="ECO:0000256" key="1">
    <source>
        <dbReference type="SAM" id="MobiDB-lite"/>
    </source>
</evidence>
<gene>
    <name evidence="2" type="ORF">L9F63_007841</name>
</gene>
<feature type="non-terminal residue" evidence="2">
    <location>
        <position position="52"/>
    </location>
</feature>
<protein>
    <submittedName>
        <fullName evidence="2">Uncharacterized protein</fullName>
    </submittedName>
</protein>
<accession>A0AAD7Z6T0</accession>
<reference evidence="2" key="1">
    <citation type="journal article" date="2023" name="IScience">
        <title>Live-bearing cockroach genome reveals convergent evolutionary mechanisms linked to viviparity in insects and beyond.</title>
        <authorList>
            <person name="Fouks B."/>
            <person name="Harrison M.C."/>
            <person name="Mikhailova A.A."/>
            <person name="Marchal E."/>
            <person name="English S."/>
            <person name="Carruthers M."/>
            <person name="Jennings E.C."/>
            <person name="Chiamaka E.L."/>
            <person name="Frigard R.A."/>
            <person name="Pippel M."/>
            <person name="Attardo G.M."/>
            <person name="Benoit J.B."/>
            <person name="Bornberg-Bauer E."/>
            <person name="Tobe S.S."/>
        </authorList>
    </citation>
    <scope>NUCLEOTIDE SEQUENCE</scope>
    <source>
        <strain evidence="2">Stay&amp;Tobe</strain>
    </source>
</reference>
<feature type="compositionally biased region" description="Basic residues" evidence="1">
    <location>
        <begin position="36"/>
        <end position="52"/>
    </location>
</feature>
<reference evidence="2" key="2">
    <citation type="submission" date="2023-05" db="EMBL/GenBank/DDBJ databases">
        <authorList>
            <person name="Fouks B."/>
        </authorList>
    </citation>
    <scope>NUCLEOTIDE SEQUENCE</scope>
    <source>
        <strain evidence="2">Stay&amp;Tobe</strain>
        <tissue evidence="2">Testes</tissue>
    </source>
</reference>
<sequence length="52" mass="5867">QSSVEFTALVKMALNMQQQITIAAWPITNVNDRQAARRARPHKNQPAKLHVS</sequence>
<comment type="caution">
    <text evidence="2">The sequence shown here is derived from an EMBL/GenBank/DDBJ whole genome shotgun (WGS) entry which is preliminary data.</text>
</comment>
<feature type="non-terminal residue" evidence="2">
    <location>
        <position position="1"/>
    </location>
</feature>
<organism evidence="2 3">
    <name type="scientific">Diploptera punctata</name>
    <name type="common">Pacific beetle cockroach</name>
    <dbReference type="NCBI Taxonomy" id="6984"/>
    <lineage>
        <taxon>Eukaryota</taxon>
        <taxon>Metazoa</taxon>
        <taxon>Ecdysozoa</taxon>
        <taxon>Arthropoda</taxon>
        <taxon>Hexapoda</taxon>
        <taxon>Insecta</taxon>
        <taxon>Pterygota</taxon>
        <taxon>Neoptera</taxon>
        <taxon>Polyneoptera</taxon>
        <taxon>Dictyoptera</taxon>
        <taxon>Blattodea</taxon>
        <taxon>Blaberoidea</taxon>
        <taxon>Blaberidae</taxon>
        <taxon>Diplopterinae</taxon>
        <taxon>Diploptera</taxon>
    </lineage>
</organism>
<dbReference type="AlphaFoldDB" id="A0AAD7Z6T0"/>
<evidence type="ECO:0000313" key="2">
    <source>
        <dbReference type="EMBL" id="KAJ9575013.1"/>
    </source>
</evidence>
<dbReference type="Proteomes" id="UP001233999">
    <property type="component" value="Unassembled WGS sequence"/>
</dbReference>
<proteinExistence type="predicted"/>